<evidence type="ECO:0000313" key="10">
    <source>
        <dbReference type="Proteomes" id="UP000218427"/>
    </source>
</evidence>
<dbReference type="InterPro" id="IPR007507">
    <property type="entry name" value="Glycos_transf_N"/>
</dbReference>
<dbReference type="RefSeq" id="WP_067083176.1">
    <property type="nucleotide sequence ID" value="NZ_LRFG02000002.1"/>
</dbReference>
<proteinExistence type="inferred from homology"/>
<comment type="pathway">
    <text evidence="1 7">Bacterial outer membrane biogenesis; LPS core biosynthesis.</text>
</comment>
<dbReference type="Pfam" id="PF04413">
    <property type="entry name" value="Glycos_transf_N"/>
    <property type="match status" value="1"/>
</dbReference>
<evidence type="ECO:0000256" key="1">
    <source>
        <dbReference type="ARBA" id="ARBA00004713"/>
    </source>
</evidence>
<dbReference type="EMBL" id="LRFG02000002">
    <property type="protein sequence ID" value="PCO05795.1"/>
    <property type="molecule type" value="Genomic_DNA"/>
</dbReference>
<dbReference type="PANTHER" id="PTHR42755:SF1">
    <property type="entry name" value="3-DEOXY-D-MANNO-OCTULOSONIC ACID TRANSFERASE, MITOCHONDRIAL-RELATED"/>
    <property type="match status" value="1"/>
</dbReference>
<evidence type="ECO:0000256" key="2">
    <source>
        <dbReference type="ARBA" id="ARBA00012621"/>
    </source>
</evidence>
<comment type="catalytic activity">
    <reaction evidence="6 7">
        <text>lipid IVA (E. coli) + CMP-3-deoxy-beta-D-manno-octulosonate = alpha-Kdo-(2-&gt;6)-lipid IVA (E. coli) + CMP + H(+)</text>
        <dbReference type="Rhea" id="RHEA:28066"/>
        <dbReference type="ChEBI" id="CHEBI:15378"/>
        <dbReference type="ChEBI" id="CHEBI:58603"/>
        <dbReference type="ChEBI" id="CHEBI:60364"/>
        <dbReference type="ChEBI" id="CHEBI:60377"/>
        <dbReference type="ChEBI" id="CHEBI:85987"/>
        <dbReference type="EC" id="2.4.99.12"/>
    </reaction>
</comment>
<keyword evidence="10" id="KW-1185">Reference proteome</keyword>
<keyword evidence="7" id="KW-0448">Lipopolysaccharide biosynthesis</keyword>
<evidence type="ECO:0000256" key="7">
    <source>
        <dbReference type="RuleBase" id="RU365103"/>
    </source>
</evidence>
<comment type="similarity">
    <text evidence="7">Belongs to the glycosyltransferase group 1 family.</text>
</comment>
<dbReference type="Gene3D" id="3.40.50.11720">
    <property type="entry name" value="3-Deoxy-D-manno-octulosonic-acid transferase, N-terminal domain"/>
    <property type="match status" value="1"/>
</dbReference>
<dbReference type="Gene3D" id="3.40.50.2000">
    <property type="entry name" value="Glycogen Phosphorylase B"/>
    <property type="match status" value="1"/>
</dbReference>
<evidence type="ECO:0000259" key="8">
    <source>
        <dbReference type="Pfam" id="PF04413"/>
    </source>
</evidence>
<feature type="domain" description="3-deoxy-D-manno-octulosonic-acid transferase N-terminal" evidence="8">
    <location>
        <begin position="32"/>
        <end position="214"/>
    </location>
</feature>
<evidence type="ECO:0000256" key="4">
    <source>
        <dbReference type="ARBA" id="ARBA00022679"/>
    </source>
</evidence>
<dbReference type="Proteomes" id="UP000218427">
    <property type="component" value="Unassembled WGS sequence"/>
</dbReference>
<evidence type="ECO:0000256" key="3">
    <source>
        <dbReference type="ARBA" id="ARBA00019077"/>
    </source>
</evidence>
<keyword evidence="7" id="KW-1003">Cell membrane</keyword>
<name>A0ABX4I061_9GAMM</name>
<dbReference type="EC" id="2.4.99.12" evidence="2 7"/>
<evidence type="ECO:0000313" key="9">
    <source>
        <dbReference type="EMBL" id="PCO05795.1"/>
    </source>
</evidence>
<accession>A0ABX4I061</accession>
<protein>
    <recommendedName>
        <fullName evidence="3 7">3-deoxy-D-manno-octulosonic acid transferase</fullName>
        <shortName evidence="7">Kdo transferase</shortName>
        <ecNumber evidence="2 7">2.4.99.12</ecNumber>
    </recommendedName>
    <alternativeName>
        <fullName evidence="5 7">Lipid IV(A) 3-deoxy-D-manno-octulosonic acid transferase</fullName>
    </alternativeName>
</protein>
<dbReference type="GO" id="GO:0016740">
    <property type="term" value="F:transferase activity"/>
    <property type="evidence" value="ECO:0007669"/>
    <property type="project" value="UniProtKB-KW"/>
</dbReference>
<dbReference type="PANTHER" id="PTHR42755">
    <property type="entry name" value="3-DEOXY-MANNO-OCTULOSONATE CYTIDYLYLTRANSFERASE"/>
    <property type="match status" value="1"/>
</dbReference>
<evidence type="ECO:0000256" key="5">
    <source>
        <dbReference type="ARBA" id="ARBA00031445"/>
    </source>
</evidence>
<dbReference type="InterPro" id="IPR038107">
    <property type="entry name" value="Glycos_transf_N_sf"/>
</dbReference>
<comment type="subcellular location">
    <subcellularLocation>
        <location evidence="7">Cell membrane</location>
    </subcellularLocation>
</comment>
<comment type="function">
    <text evidence="7">Involved in lipopolysaccharide (LPS) biosynthesis. Catalyzes the transfer of 3-deoxy-D-manno-octulosonate (Kdo) residue(s) from CMP-Kdo to lipid IV(A), the tetraacyldisaccharide-1,4'-bisphosphate precursor of lipid A.</text>
</comment>
<organism evidence="9 10">
    <name type="scientific">Microbulbifer flavimaris</name>
    <dbReference type="NCBI Taxonomy" id="1781068"/>
    <lineage>
        <taxon>Bacteria</taxon>
        <taxon>Pseudomonadati</taxon>
        <taxon>Pseudomonadota</taxon>
        <taxon>Gammaproteobacteria</taxon>
        <taxon>Cellvibrionales</taxon>
        <taxon>Microbulbiferaceae</taxon>
        <taxon>Microbulbifer</taxon>
    </lineage>
</organism>
<sequence>MQFLYTWLLRLALPIILLRLWWRGRSMPAYRQRWRERLGQVPPRASQRPLVWVHSVSVGETLAAVPVIETLASRHQDWQWLVTTTTPTGSERVSAALAEKLGGRLLHFYLPYDLPECLRPFLESLRPRLLIIIETELWPNLLRSCERRDIPVLLANARLSEKSAEGYGRFRGLTHNMLNRLTRVVAQYPADAERFVRLGLPQERLLTSGNIKFDLTIDLGLSSEAQAIGHQWRGSGNRPVWLAASTHEGEDELLLDAFALLRERFPDLLLVLVPRHPQRFDSVARLCRDRGLVCRRRSDGGRVSAGEQVLLGDTMGELLRFYGASDIAFIGGSLVPVGGHNMIEPAAWGVPVVCGPHLHNFSKVAELLMDAGALRVAESAQEIADSVGEWLQDPEKRRQDGAAGRRVAEANSGALGRLVDEIESLAVQL</sequence>
<dbReference type="InterPro" id="IPR039901">
    <property type="entry name" value="Kdotransferase"/>
</dbReference>
<gene>
    <name evidence="9" type="ORF">AWR36_007250</name>
</gene>
<keyword evidence="4 7" id="KW-0808">Transferase</keyword>
<dbReference type="NCBIfam" id="NF004388">
    <property type="entry name" value="PRK05749.1-4"/>
    <property type="match status" value="1"/>
</dbReference>
<dbReference type="SUPFAM" id="SSF53756">
    <property type="entry name" value="UDP-Glycosyltransferase/glycogen phosphorylase"/>
    <property type="match status" value="1"/>
</dbReference>
<reference evidence="9" key="1">
    <citation type="submission" date="2017-08" db="EMBL/GenBank/DDBJ databases">
        <title>Microbulbifer marisrubri sp. nov., a halophilic alphaproteobacterium isolated from marine sediment of the Yellow Sea, China.</title>
        <authorList>
            <person name="Zhang G."/>
            <person name="Xiong Q."/>
        </authorList>
    </citation>
    <scope>NUCLEOTIDE SEQUENCE [LARGE SCALE GENOMIC DNA]</scope>
    <source>
        <strain evidence="9">WRN-8</strain>
    </source>
</reference>
<keyword evidence="7" id="KW-0472">Membrane</keyword>
<evidence type="ECO:0000256" key="6">
    <source>
        <dbReference type="ARBA" id="ARBA00049183"/>
    </source>
</evidence>
<comment type="caution">
    <text evidence="9">The sequence shown here is derived from an EMBL/GenBank/DDBJ whole genome shotgun (WGS) entry which is preliminary data.</text>
</comment>